<dbReference type="Gene3D" id="3.10.450.230">
    <property type="entry name" value="VirB8 protein"/>
    <property type="match status" value="1"/>
</dbReference>
<feature type="transmembrane region" description="Helical" evidence="5">
    <location>
        <begin position="37"/>
        <end position="57"/>
    </location>
</feature>
<evidence type="ECO:0000256" key="1">
    <source>
        <dbReference type="ARBA" id="ARBA00004167"/>
    </source>
</evidence>
<keyword evidence="3 5" id="KW-1133">Transmembrane helix</keyword>
<dbReference type="GO" id="GO:0016020">
    <property type="term" value="C:membrane"/>
    <property type="evidence" value="ECO:0007669"/>
    <property type="project" value="UniProtKB-SubCell"/>
</dbReference>
<evidence type="ECO:0000256" key="2">
    <source>
        <dbReference type="ARBA" id="ARBA00022692"/>
    </source>
</evidence>
<dbReference type="EMBL" id="MTEJ01000035">
    <property type="protein sequence ID" value="OQX14083.1"/>
    <property type="molecule type" value="Genomic_DNA"/>
</dbReference>
<dbReference type="Pfam" id="PF04335">
    <property type="entry name" value="VirB8"/>
    <property type="match status" value="1"/>
</dbReference>
<evidence type="ECO:0000256" key="5">
    <source>
        <dbReference type="SAM" id="Phobius"/>
    </source>
</evidence>
<keyword evidence="4 5" id="KW-0472">Membrane</keyword>
<keyword evidence="2 5" id="KW-0812">Transmembrane</keyword>
<name>A0A1Y1QUE2_9GAMM</name>
<evidence type="ECO:0000313" key="8">
    <source>
        <dbReference type="Proteomes" id="UP000192491"/>
    </source>
</evidence>
<evidence type="ECO:0000256" key="4">
    <source>
        <dbReference type="ARBA" id="ARBA00023136"/>
    </source>
</evidence>
<evidence type="ECO:0000259" key="6">
    <source>
        <dbReference type="Pfam" id="PF04335"/>
    </source>
</evidence>
<dbReference type="AlphaFoldDB" id="A0A1Y1QUE2"/>
<proteinExistence type="predicted"/>
<accession>A0A1Y1QUE2</accession>
<dbReference type="InterPro" id="IPR032710">
    <property type="entry name" value="NTF2-like_dom_sf"/>
</dbReference>
<dbReference type="InterPro" id="IPR007430">
    <property type="entry name" value="VirB8"/>
</dbReference>
<protein>
    <recommendedName>
        <fullName evidence="6">Bacterial virulence protein VirB8 domain-containing protein</fullName>
    </recommendedName>
</protein>
<dbReference type="SUPFAM" id="SSF54427">
    <property type="entry name" value="NTF2-like"/>
    <property type="match status" value="1"/>
</dbReference>
<dbReference type="CDD" id="cd16425">
    <property type="entry name" value="TrbF"/>
    <property type="match status" value="1"/>
</dbReference>
<organism evidence="7 8">
    <name type="scientific">Thiothrix lacustris</name>
    <dbReference type="NCBI Taxonomy" id="525917"/>
    <lineage>
        <taxon>Bacteria</taxon>
        <taxon>Pseudomonadati</taxon>
        <taxon>Pseudomonadota</taxon>
        <taxon>Gammaproteobacteria</taxon>
        <taxon>Thiotrichales</taxon>
        <taxon>Thiotrichaceae</taxon>
        <taxon>Thiothrix</taxon>
    </lineage>
</organism>
<evidence type="ECO:0000256" key="3">
    <source>
        <dbReference type="ARBA" id="ARBA00022989"/>
    </source>
</evidence>
<gene>
    <name evidence="7" type="ORF">BWK73_10515</name>
</gene>
<evidence type="ECO:0000313" key="7">
    <source>
        <dbReference type="EMBL" id="OQX14083.1"/>
    </source>
</evidence>
<comment type="subcellular location">
    <subcellularLocation>
        <location evidence="1">Membrane</location>
        <topology evidence="1">Single-pass membrane protein</topology>
    </subcellularLocation>
</comment>
<feature type="domain" description="Bacterial virulence protein VirB8" evidence="6">
    <location>
        <begin position="17"/>
        <end position="225"/>
    </location>
</feature>
<dbReference type="InterPro" id="IPR035658">
    <property type="entry name" value="TrbF"/>
</dbReference>
<comment type="caution">
    <text evidence="7">The sequence shown here is derived from an EMBL/GenBank/DDBJ whole genome shotgun (WGS) entry which is preliminary data.</text>
</comment>
<reference evidence="7 8" key="1">
    <citation type="submission" date="2017-01" db="EMBL/GenBank/DDBJ databases">
        <title>Novel large sulfur bacteria in the metagenomes of groundwater-fed chemosynthetic microbial mats in the Lake Huron basin.</title>
        <authorList>
            <person name="Sharrar A.M."/>
            <person name="Flood B.E."/>
            <person name="Bailey J.V."/>
            <person name="Jones D.S."/>
            <person name="Biddanda B."/>
            <person name="Ruberg S.A."/>
            <person name="Marcus D.N."/>
            <person name="Dick G.J."/>
        </authorList>
    </citation>
    <scope>NUCLEOTIDE SEQUENCE [LARGE SCALE GENOMIC DNA]</scope>
    <source>
        <strain evidence="7">A8</strain>
    </source>
</reference>
<sequence>MNDNNKPVSNGSPYLAARNEWNERYGSYIAAARQWRMVAWLSLVVAAGAVAAVGYFASQNKLIPYIVEIDGTGEIAAVRPATQAVSADVQARMVRWQVAQFVRDWRTVSPDGQIAKAAVDRVFALLSAAYSANAAIGEWFRENNPFTRASENTVTVEIQQVLPVSEKSWRVDWIETSRPRTQGGKTETPVSWTATVTVLAGGAVSEKTLLLNPTGLVVTDVSWQQQLK</sequence>
<dbReference type="Proteomes" id="UP000192491">
    <property type="component" value="Unassembled WGS sequence"/>
</dbReference>